<accession>A0ABX0XRS5</accession>
<evidence type="ECO:0000313" key="2">
    <source>
        <dbReference type="Proteomes" id="UP000722989"/>
    </source>
</evidence>
<dbReference type="SUPFAM" id="SSF53254">
    <property type="entry name" value="Phosphoglycerate mutase-like"/>
    <property type="match status" value="1"/>
</dbReference>
<dbReference type="PANTHER" id="PTHR48100:SF51">
    <property type="entry name" value="PHOSPHOGLYCERATE MUTASE"/>
    <property type="match status" value="1"/>
</dbReference>
<gene>
    <name evidence="1" type="ORF">HC031_03085</name>
</gene>
<evidence type="ECO:0000313" key="1">
    <source>
        <dbReference type="EMBL" id="NJC68715.1"/>
    </source>
</evidence>
<dbReference type="InterPro" id="IPR013078">
    <property type="entry name" value="His_Pase_superF_clade-1"/>
</dbReference>
<dbReference type="RefSeq" id="WP_167923626.1">
    <property type="nucleotide sequence ID" value="NZ_JAATVY010000002.1"/>
</dbReference>
<dbReference type="EMBL" id="JAATVY010000002">
    <property type="protein sequence ID" value="NJC68715.1"/>
    <property type="molecule type" value="Genomic_DNA"/>
</dbReference>
<dbReference type="PANTHER" id="PTHR48100">
    <property type="entry name" value="BROAD-SPECIFICITY PHOSPHATASE YOR283W-RELATED"/>
    <property type="match status" value="1"/>
</dbReference>
<keyword evidence="2" id="KW-1185">Reference proteome</keyword>
<dbReference type="Proteomes" id="UP000722989">
    <property type="component" value="Unassembled WGS sequence"/>
</dbReference>
<dbReference type="Gene3D" id="3.40.50.1240">
    <property type="entry name" value="Phosphoglycerate mutase-like"/>
    <property type="match status" value="1"/>
</dbReference>
<dbReference type="InterPro" id="IPR050275">
    <property type="entry name" value="PGM_Phosphatase"/>
</dbReference>
<name>A0ABX0XRS5_9ACTN</name>
<organism evidence="1 2">
    <name type="scientific">Planosporangium thailandense</name>
    <dbReference type="NCBI Taxonomy" id="765197"/>
    <lineage>
        <taxon>Bacteria</taxon>
        <taxon>Bacillati</taxon>
        <taxon>Actinomycetota</taxon>
        <taxon>Actinomycetes</taxon>
        <taxon>Micromonosporales</taxon>
        <taxon>Micromonosporaceae</taxon>
        <taxon>Planosporangium</taxon>
    </lineage>
</organism>
<dbReference type="CDD" id="cd07067">
    <property type="entry name" value="HP_PGM_like"/>
    <property type="match status" value="1"/>
</dbReference>
<dbReference type="SMART" id="SM00855">
    <property type="entry name" value="PGAM"/>
    <property type="match status" value="1"/>
</dbReference>
<dbReference type="InterPro" id="IPR029033">
    <property type="entry name" value="His_PPase_superfam"/>
</dbReference>
<comment type="caution">
    <text evidence="1">The sequence shown here is derived from an EMBL/GenBank/DDBJ whole genome shotgun (WGS) entry which is preliminary data.</text>
</comment>
<protein>
    <submittedName>
        <fullName evidence="1">Histidine phosphatase family protein</fullName>
    </submittedName>
</protein>
<dbReference type="Pfam" id="PF00300">
    <property type="entry name" value="His_Phos_1"/>
    <property type="match status" value="1"/>
</dbReference>
<proteinExistence type="predicted"/>
<reference evidence="1 2" key="1">
    <citation type="submission" date="2020-03" db="EMBL/GenBank/DDBJ databases">
        <title>WGS of the type strain of Planosporangium spp.</title>
        <authorList>
            <person name="Thawai C."/>
        </authorList>
    </citation>
    <scope>NUCLEOTIDE SEQUENCE [LARGE SCALE GENOMIC DNA]</scope>
    <source>
        <strain evidence="1 2">TBRC 5610</strain>
    </source>
</reference>
<sequence>MSTKTIVHVLRHGEVYNPEKILYGRLPGYRLSELGVQMAKAAAESLAGHDVTHVIASPLERAQQTAEPFAAQFGLPIEIDERLIESENLFEGKRVSVGDGALRQPRNWYLMRDPFTPSWGEPYTKIAQRMYAALLDARAAAEGHEAVCVSHQLPVWTLRRFVEHKRLWHDPRRRQCALASLTSFHFEDTRIVGIGYSEPAAHLIAMSPGARTAKGA</sequence>